<dbReference type="PANTHER" id="PTHR43755">
    <property type="match status" value="1"/>
</dbReference>
<protein>
    <submittedName>
        <fullName evidence="2">Sulfide:quinone oxidoreductase</fullName>
        <ecNumber evidence="2">1.8.5.-</ecNumber>
    </submittedName>
</protein>
<dbReference type="EMBL" id="JAUSVY010000005">
    <property type="protein sequence ID" value="MDQ0505682.1"/>
    <property type="molecule type" value="Genomic_DNA"/>
</dbReference>
<dbReference type="EC" id="1.8.5.-" evidence="2"/>
<reference evidence="2 3" key="1">
    <citation type="submission" date="2023-07" db="EMBL/GenBank/DDBJ databases">
        <title>Genomic Encyclopedia of Type Strains, Phase IV (KMG-IV): sequencing the most valuable type-strain genomes for metagenomic binning, comparative biology and taxonomic classification.</title>
        <authorList>
            <person name="Goeker M."/>
        </authorList>
    </citation>
    <scope>NUCLEOTIDE SEQUENCE [LARGE SCALE GENOMIC DNA]</scope>
    <source>
        <strain evidence="2 3">DSM 3770</strain>
    </source>
</reference>
<dbReference type="Gene3D" id="3.50.50.100">
    <property type="match status" value="1"/>
</dbReference>
<dbReference type="GO" id="GO:0016491">
    <property type="term" value="F:oxidoreductase activity"/>
    <property type="evidence" value="ECO:0007669"/>
    <property type="project" value="UniProtKB-KW"/>
</dbReference>
<sequence>MTPSVQTSISGDRHIVILGAGFAALTAIRELRRVGVSARITVVSPTAELVYAPSLIWIPAGLRTGDDLKVPLAGFFARHKVAHVSARVEGVSNGGRIVETTLGPIANDLLLIASGGRYIRKLPGIENAIIPCEGIAAAEAARDRIAALERGTVAVGFGANPNEPSAVRGGPMFEFLFGLDTLLRRQGRRDKIDLVFFNPSTQPGQRLGPKAVGGLLKQMAQRGITTRLGHKMARFTPDRVETEGGAFPADVILFMPGLTGPAWLDNACLPKSPGGFVTASGTCAVPGLERVYVAGDAGSFPGPDWMPKQAHQADLQAVAAARNMAAELNGQAPTAVFKPELICIVDTLDAGMLVFRNSKRNLALPRFGVFHTVKKMFEAHYLRSYRAA</sequence>
<dbReference type="Proteomes" id="UP001241747">
    <property type="component" value="Unassembled WGS sequence"/>
</dbReference>
<keyword evidence="3" id="KW-1185">Reference proteome</keyword>
<dbReference type="Pfam" id="PF07992">
    <property type="entry name" value="Pyr_redox_2"/>
    <property type="match status" value="1"/>
</dbReference>
<dbReference type="RefSeq" id="WP_237345517.1">
    <property type="nucleotide sequence ID" value="NZ_JABWGX010000010.1"/>
</dbReference>
<dbReference type="PANTHER" id="PTHR43755:SF1">
    <property type="entry name" value="FAD-DEPENDENT PYRIDINE NUCLEOTIDE-DISULPHIDE OXIDOREDUCTASE"/>
    <property type="match status" value="1"/>
</dbReference>
<dbReference type="InterPro" id="IPR023753">
    <property type="entry name" value="FAD/NAD-binding_dom"/>
</dbReference>
<gene>
    <name evidence="2" type="ORF">QOZ94_002482</name>
</gene>
<dbReference type="InterPro" id="IPR052541">
    <property type="entry name" value="SQRD"/>
</dbReference>
<name>A0ABU0LF32_XANAG</name>
<comment type="caution">
    <text evidence="2">The sequence shown here is derived from an EMBL/GenBank/DDBJ whole genome shotgun (WGS) entry which is preliminary data.</text>
</comment>
<keyword evidence="2" id="KW-0560">Oxidoreductase</keyword>
<evidence type="ECO:0000259" key="1">
    <source>
        <dbReference type="Pfam" id="PF07992"/>
    </source>
</evidence>
<evidence type="ECO:0000313" key="3">
    <source>
        <dbReference type="Proteomes" id="UP001241747"/>
    </source>
</evidence>
<proteinExistence type="predicted"/>
<dbReference type="InterPro" id="IPR036188">
    <property type="entry name" value="FAD/NAD-bd_sf"/>
</dbReference>
<accession>A0ABU0LF32</accession>
<dbReference type="SUPFAM" id="SSF51905">
    <property type="entry name" value="FAD/NAD(P)-binding domain"/>
    <property type="match status" value="2"/>
</dbReference>
<feature type="domain" description="FAD/NAD(P)-binding" evidence="1">
    <location>
        <begin position="14"/>
        <end position="313"/>
    </location>
</feature>
<organism evidence="2 3">
    <name type="scientific">Xanthobacter agilis</name>
    <dbReference type="NCBI Taxonomy" id="47492"/>
    <lineage>
        <taxon>Bacteria</taxon>
        <taxon>Pseudomonadati</taxon>
        <taxon>Pseudomonadota</taxon>
        <taxon>Alphaproteobacteria</taxon>
        <taxon>Hyphomicrobiales</taxon>
        <taxon>Xanthobacteraceae</taxon>
        <taxon>Xanthobacter</taxon>
    </lineage>
</organism>
<evidence type="ECO:0000313" key="2">
    <source>
        <dbReference type="EMBL" id="MDQ0505682.1"/>
    </source>
</evidence>